<dbReference type="PANTHER" id="PTHR43872">
    <property type="entry name" value="MONOOXYGENASE, PUTATIVE (AFU_ORTHOLOGUE AFUA_8G02570)-RELATED"/>
    <property type="match status" value="1"/>
</dbReference>
<dbReference type="Gene3D" id="3.50.50.60">
    <property type="entry name" value="FAD/NAD(P)-binding domain"/>
    <property type="match status" value="3"/>
</dbReference>
<evidence type="ECO:0000256" key="5">
    <source>
        <dbReference type="ARBA" id="ARBA00023002"/>
    </source>
</evidence>
<dbReference type="InterPro" id="IPR036188">
    <property type="entry name" value="FAD/NAD-bd_sf"/>
</dbReference>
<dbReference type="InterPro" id="IPR051820">
    <property type="entry name" value="FAD-binding_MO"/>
</dbReference>
<proteinExistence type="inferred from homology"/>
<dbReference type="SUPFAM" id="SSF51905">
    <property type="entry name" value="FAD/NAD(P)-binding domain"/>
    <property type="match status" value="2"/>
</dbReference>
<comment type="cofactor">
    <cofactor evidence="1">
        <name>FAD</name>
        <dbReference type="ChEBI" id="CHEBI:57692"/>
    </cofactor>
</comment>
<dbReference type="InterPro" id="IPR020946">
    <property type="entry name" value="Flavin_mOase-like"/>
</dbReference>
<keyword evidence="4" id="KW-0274">FAD</keyword>
<accession>A0ABX1GU19</accession>
<evidence type="ECO:0000256" key="6">
    <source>
        <dbReference type="ARBA" id="ARBA00023033"/>
    </source>
</evidence>
<gene>
    <name evidence="7" type="ORF">HCU67_10705</name>
</gene>
<keyword evidence="6" id="KW-0503">Monooxygenase</keyword>
<evidence type="ECO:0000256" key="1">
    <source>
        <dbReference type="ARBA" id="ARBA00001974"/>
    </source>
</evidence>
<keyword evidence="8" id="KW-1185">Reference proteome</keyword>
<dbReference type="RefSeq" id="WP_168552619.1">
    <property type="nucleotide sequence ID" value="NZ_JAAWWL010000002.1"/>
</dbReference>
<dbReference type="EMBL" id="JAAWWL010000002">
    <property type="protein sequence ID" value="NKI32415.1"/>
    <property type="molecule type" value="Genomic_DNA"/>
</dbReference>
<sequence length="481" mass="54452">MNSHFDVIVVGAGLSGIGAAYYIQEKCKSKTFTILEAREKMGGTWDLFKYPGLRSDSDMYTFGFPFHPWKDPKAIADGKSILEYIKDTAQTFKIDQKIQYDRRVTAADWNSETKQWSLEVSSATSDEMQMVTCSFLMMCCGYYNYKEAYTPEFKGLEKFTGKVVHPQFWDTELNYTDKEIVIIGSGATAITLVPELSKKAKKVTMLQRSPTYIMNLPSEDIVANFLRKVIPNSWAHHLVRWKNILLSILIYSWSRKAPKSLIKLLKRGIKKALGKKYIEKDFTPKYGPWDQRLCLVPDADFFEAMKAEKAHVITDTIADFHSKGVLTDSGINLNADILITATGLKIQLLGGATVSIDGKTVNTAELLAYRGVMFSGVPNFAVAIGYTNASWTLKCDLNCRYLAKVLNYMDENGKSVVIPQFDETEFETERLLDFDAGYILRAKDVLPKQGSASPWKVHQNYIKDLLALNYGKVNDQYLVYH</sequence>
<evidence type="ECO:0000313" key="7">
    <source>
        <dbReference type="EMBL" id="NKI32415.1"/>
    </source>
</evidence>
<reference evidence="7 8" key="1">
    <citation type="submission" date="2020-04" db="EMBL/GenBank/DDBJ databases">
        <authorList>
            <person name="Yoon J."/>
        </authorList>
    </citation>
    <scope>NUCLEOTIDE SEQUENCE [LARGE SCALE GENOMIC DNA]</scope>
    <source>
        <strain evidence="7 8">DJ-13</strain>
    </source>
</reference>
<dbReference type="PRINTS" id="PR00469">
    <property type="entry name" value="PNDRDTASEII"/>
</dbReference>
<comment type="caution">
    <text evidence="7">The sequence shown here is derived from an EMBL/GenBank/DDBJ whole genome shotgun (WGS) entry which is preliminary data.</text>
</comment>
<evidence type="ECO:0000256" key="4">
    <source>
        <dbReference type="ARBA" id="ARBA00022827"/>
    </source>
</evidence>
<dbReference type="Proteomes" id="UP000718451">
    <property type="component" value="Unassembled WGS sequence"/>
</dbReference>
<evidence type="ECO:0000313" key="8">
    <source>
        <dbReference type="Proteomes" id="UP000718451"/>
    </source>
</evidence>
<name>A0ABX1GU19_9FLAO</name>
<keyword evidence="3" id="KW-0285">Flavoprotein</keyword>
<evidence type="ECO:0000256" key="3">
    <source>
        <dbReference type="ARBA" id="ARBA00022630"/>
    </source>
</evidence>
<dbReference type="PANTHER" id="PTHR43872:SF1">
    <property type="entry name" value="MONOOXYGENASE, PUTATIVE (AFU_ORTHOLOGUE AFUA_8G02570)-RELATED"/>
    <property type="match status" value="1"/>
</dbReference>
<dbReference type="Pfam" id="PF00743">
    <property type="entry name" value="FMO-like"/>
    <property type="match status" value="1"/>
</dbReference>
<comment type="similarity">
    <text evidence="2">Belongs to the FAD-binding monooxygenase family.</text>
</comment>
<protein>
    <submittedName>
        <fullName evidence="7">NAD(P)/FAD-dependent oxidoreductase</fullName>
    </submittedName>
</protein>
<keyword evidence="5" id="KW-0560">Oxidoreductase</keyword>
<organism evidence="7 8">
    <name type="scientific">Croceivirga thetidis</name>
    <dbReference type="NCBI Taxonomy" id="2721623"/>
    <lineage>
        <taxon>Bacteria</taxon>
        <taxon>Pseudomonadati</taxon>
        <taxon>Bacteroidota</taxon>
        <taxon>Flavobacteriia</taxon>
        <taxon>Flavobacteriales</taxon>
        <taxon>Flavobacteriaceae</taxon>
        <taxon>Croceivirga</taxon>
    </lineage>
</organism>
<evidence type="ECO:0000256" key="2">
    <source>
        <dbReference type="ARBA" id="ARBA00010139"/>
    </source>
</evidence>